<comment type="caution">
    <text evidence="3">The sequence shown here is derived from an EMBL/GenBank/DDBJ whole genome shotgun (WGS) entry which is preliminary data.</text>
</comment>
<dbReference type="EMBL" id="JACHJK010000013">
    <property type="protein sequence ID" value="MBB5930783.1"/>
    <property type="molecule type" value="Genomic_DNA"/>
</dbReference>
<organism evidence="3 4">
    <name type="scientific">Streptomyces echinatus</name>
    <dbReference type="NCBI Taxonomy" id="67293"/>
    <lineage>
        <taxon>Bacteria</taxon>
        <taxon>Bacillati</taxon>
        <taxon>Actinomycetota</taxon>
        <taxon>Actinomycetes</taxon>
        <taxon>Kitasatosporales</taxon>
        <taxon>Streptomycetaceae</taxon>
        <taxon>Streptomyces</taxon>
    </lineage>
</organism>
<evidence type="ECO:0000256" key="1">
    <source>
        <dbReference type="SAM" id="MobiDB-lite"/>
    </source>
</evidence>
<gene>
    <name evidence="3" type="ORF">FHS34_006290</name>
</gene>
<dbReference type="AlphaFoldDB" id="A0A7W9UTN5"/>
<dbReference type="PANTHER" id="PTHR35339:SF4">
    <property type="entry name" value="LINALOOL DEHYDRATASE_ISOMERASE DOMAIN-CONTAINING PROTEIN"/>
    <property type="match status" value="1"/>
</dbReference>
<evidence type="ECO:0000313" key="3">
    <source>
        <dbReference type="EMBL" id="MBB5930783.1"/>
    </source>
</evidence>
<dbReference type="CDD" id="cd06587">
    <property type="entry name" value="VOC"/>
    <property type="match status" value="1"/>
</dbReference>
<evidence type="ECO:0000259" key="2">
    <source>
        <dbReference type="PROSITE" id="PS51819"/>
    </source>
</evidence>
<dbReference type="InterPro" id="IPR041581">
    <property type="entry name" value="Glyoxalase_6"/>
</dbReference>
<dbReference type="GO" id="GO:0016829">
    <property type="term" value="F:lyase activity"/>
    <property type="evidence" value="ECO:0007669"/>
    <property type="project" value="UniProtKB-KW"/>
</dbReference>
<dbReference type="Gene3D" id="3.10.180.10">
    <property type="entry name" value="2,3-Dihydroxybiphenyl 1,2-Dioxygenase, domain 1"/>
    <property type="match status" value="1"/>
</dbReference>
<keyword evidence="3" id="KW-0456">Lyase</keyword>
<sequence>MIELPADDRASSPYTGYTRAHWEAAADALLAAVEPYATPDRALYHLPGGRPSRSGRLSDGLEGYARTLLLAAFRRDEAALGRYAEGLAAGPGGVWPRITDRGQPLVEAASVALALRLTRPLLWDRLDDTVRGRTAAWLADALTAEPWPCNWELFPVTVGGFLAEIGHREEAARAAIDRGLERVEGWYSRIRHVTIDCADAYALGRFWSQVLGQPLHEDDHPGDEMALIEGSGLLFVTVPDAKTVKNRIHLDLQPQEHSRDEEVDRLLALGATLVDDRRNADGTGWAVLADPEGNEFCVERGEAERAERPGGADGSADAETTGA</sequence>
<dbReference type="InterPro" id="IPR049349">
    <property type="entry name" value="DUF2264_N"/>
</dbReference>
<feature type="domain" description="VOC" evidence="2">
    <location>
        <begin position="189"/>
        <end position="301"/>
    </location>
</feature>
<evidence type="ECO:0000313" key="4">
    <source>
        <dbReference type="Proteomes" id="UP000585836"/>
    </source>
</evidence>
<dbReference type="GO" id="GO:0051213">
    <property type="term" value="F:dioxygenase activity"/>
    <property type="evidence" value="ECO:0007669"/>
    <property type="project" value="UniProtKB-KW"/>
</dbReference>
<dbReference type="InterPro" id="IPR037523">
    <property type="entry name" value="VOC_core"/>
</dbReference>
<dbReference type="SUPFAM" id="SSF54593">
    <property type="entry name" value="Glyoxalase/Bleomycin resistance protein/Dihydroxybiphenyl dioxygenase"/>
    <property type="match status" value="1"/>
</dbReference>
<accession>A0A7W9UTN5</accession>
<dbReference type="Pfam" id="PF18029">
    <property type="entry name" value="Glyoxalase_6"/>
    <property type="match status" value="1"/>
</dbReference>
<dbReference type="PROSITE" id="PS51819">
    <property type="entry name" value="VOC"/>
    <property type="match status" value="1"/>
</dbReference>
<feature type="compositionally biased region" description="Basic and acidic residues" evidence="1">
    <location>
        <begin position="300"/>
        <end position="310"/>
    </location>
</feature>
<dbReference type="PANTHER" id="PTHR35339">
    <property type="entry name" value="LINALOOL DEHYDRATASE_ISOMERASE DOMAIN-CONTAINING PROTEIN"/>
    <property type="match status" value="1"/>
</dbReference>
<dbReference type="InterPro" id="IPR029068">
    <property type="entry name" value="Glyas_Bleomycin-R_OHBP_Dase"/>
</dbReference>
<keyword evidence="3" id="KW-0223">Dioxygenase</keyword>
<dbReference type="Proteomes" id="UP000585836">
    <property type="component" value="Unassembled WGS sequence"/>
</dbReference>
<feature type="region of interest" description="Disordered" evidence="1">
    <location>
        <begin position="300"/>
        <end position="323"/>
    </location>
</feature>
<keyword evidence="4" id="KW-1185">Reference proteome</keyword>
<name>A0A7W9UTN5_9ACTN</name>
<keyword evidence="3" id="KW-0560">Oxidoreductase</keyword>
<dbReference type="Pfam" id="PF10022">
    <property type="entry name" value="DUF2264"/>
    <property type="match status" value="1"/>
</dbReference>
<protein>
    <submittedName>
        <fullName evidence="3">Catechol 2,3-dioxygenase-like lactoylglutathione lyase family enzyme</fullName>
    </submittedName>
</protein>
<reference evidence="3 4" key="1">
    <citation type="submission" date="2020-08" db="EMBL/GenBank/DDBJ databases">
        <title>Genomic Encyclopedia of Type Strains, Phase III (KMG-III): the genomes of soil and plant-associated and newly described type strains.</title>
        <authorList>
            <person name="Whitman W."/>
        </authorList>
    </citation>
    <scope>NUCLEOTIDE SEQUENCE [LARGE SCALE GENOMIC DNA]</scope>
    <source>
        <strain evidence="3 4">CECT 3313</strain>
    </source>
</reference>
<proteinExistence type="predicted"/>
<dbReference type="InterPro" id="IPR016624">
    <property type="entry name" value="UCP014753"/>
</dbReference>